<evidence type="ECO:0000313" key="10">
    <source>
        <dbReference type="Proteomes" id="UP000327013"/>
    </source>
</evidence>
<name>A0A5N6KZI6_9ROSI</name>
<dbReference type="GO" id="GO:0003729">
    <property type="term" value="F:mRNA binding"/>
    <property type="evidence" value="ECO:0007669"/>
    <property type="project" value="InterPro"/>
</dbReference>
<dbReference type="InterPro" id="IPR037650">
    <property type="entry name" value="Loc1"/>
</dbReference>
<feature type="compositionally biased region" description="Basic residues" evidence="8">
    <location>
        <begin position="408"/>
        <end position="417"/>
    </location>
</feature>
<evidence type="ECO:0000256" key="8">
    <source>
        <dbReference type="SAM" id="MobiDB-lite"/>
    </source>
</evidence>
<comment type="caution">
    <text evidence="9">The sequence shown here is derived from an EMBL/GenBank/DDBJ whole genome shotgun (WGS) entry which is preliminary data.</text>
</comment>
<gene>
    <name evidence="9" type="ORF">FH972_024929</name>
</gene>
<keyword evidence="6" id="KW-0175">Coiled coil</keyword>
<dbReference type="Proteomes" id="UP000327013">
    <property type="component" value="Unassembled WGS sequence"/>
</dbReference>
<dbReference type="PANTHER" id="PTHR28028">
    <property type="entry name" value="60S RIBOSOMAL SUBUNIT ASSEMBLY/EXPORT PROTEIN LOC1"/>
    <property type="match status" value="1"/>
</dbReference>
<dbReference type="GO" id="GO:0051028">
    <property type="term" value="P:mRNA transport"/>
    <property type="evidence" value="ECO:0007669"/>
    <property type="project" value="UniProtKB-KW"/>
</dbReference>
<dbReference type="GO" id="GO:0008298">
    <property type="term" value="P:intracellular mRNA localization"/>
    <property type="evidence" value="ECO:0007669"/>
    <property type="project" value="TreeGrafter"/>
</dbReference>
<evidence type="ECO:0000256" key="1">
    <source>
        <dbReference type="ARBA" id="ARBA00004604"/>
    </source>
</evidence>
<keyword evidence="7" id="KW-0539">Nucleus</keyword>
<dbReference type="PANTHER" id="PTHR28028:SF1">
    <property type="entry name" value="60S RIBOSOMAL SUBUNIT ASSEMBLY_EXPORT PROTEIN LOC1"/>
    <property type="match status" value="1"/>
</dbReference>
<comment type="similarity">
    <text evidence="2">Belongs to the LOC1 family.</text>
</comment>
<keyword evidence="3" id="KW-0813">Transport</keyword>
<dbReference type="GO" id="GO:0042273">
    <property type="term" value="P:ribosomal large subunit biogenesis"/>
    <property type="evidence" value="ECO:0007669"/>
    <property type="project" value="InterPro"/>
</dbReference>
<reference evidence="9 10" key="1">
    <citation type="submission" date="2019-06" db="EMBL/GenBank/DDBJ databases">
        <title>A chromosomal-level reference genome of Carpinus fangiana (Coryloideae, Betulaceae).</title>
        <authorList>
            <person name="Yang X."/>
            <person name="Wang Z."/>
            <person name="Zhang L."/>
            <person name="Hao G."/>
            <person name="Liu J."/>
            <person name="Yang Y."/>
        </authorList>
    </citation>
    <scope>NUCLEOTIDE SEQUENCE [LARGE SCALE GENOMIC DNA]</scope>
    <source>
        <strain evidence="9">Cfa_2016G</strain>
        <tissue evidence="9">Leaf</tissue>
    </source>
</reference>
<evidence type="ECO:0000313" key="9">
    <source>
        <dbReference type="EMBL" id="KAB8416410.1"/>
    </source>
</evidence>
<accession>A0A5N6KZI6</accession>
<comment type="subcellular location">
    <subcellularLocation>
        <location evidence="1">Nucleus</location>
        <location evidence="1">Nucleolus</location>
    </subcellularLocation>
</comment>
<feature type="region of interest" description="Disordered" evidence="8">
    <location>
        <begin position="384"/>
        <end position="417"/>
    </location>
</feature>
<evidence type="ECO:0000256" key="7">
    <source>
        <dbReference type="ARBA" id="ARBA00023242"/>
    </source>
</evidence>
<evidence type="ECO:0000256" key="2">
    <source>
        <dbReference type="ARBA" id="ARBA00008132"/>
    </source>
</evidence>
<evidence type="ECO:0000256" key="4">
    <source>
        <dbReference type="ARBA" id="ARBA00022517"/>
    </source>
</evidence>
<dbReference type="OrthoDB" id="1743802at2759"/>
<proteinExistence type="inferred from homology"/>
<feature type="region of interest" description="Disordered" evidence="8">
    <location>
        <begin position="213"/>
        <end position="286"/>
    </location>
</feature>
<dbReference type="GO" id="GO:0005730">
    <property type="term" value="C:nucleolus"/>
    <property type="evidence" value="ECO:0007669"/>
    <property type="project" value="UniProtKB-SubCell"/>
</dbReference>
<keyword evidence="10" id="KW-1185">Reference proteome</keyword>
<evidence type="ECO:0000256" key="6">
    <source>
        <dbReference type="ARBA" id="ARBA00023054"/>
    </source>
</evidence>
<protein>
    <submittedName>
        <fullName evidence="9">Uncharacterized protein</fullName>
    </submittedName>
</protein>
<dbReference type="AlphaFoldDB" id="A0A5N6KZI6"/>
<feature type="compositionally biased region" description="Low complexity" evidence="8">
    <location>
        <begin position="218"/>
        <end position="249"/>
    </location>
</feature>
<organism evidence="9 10">
    <name type="scientific">Carpinus fangiana</name>
    <dbReference type="NCBI Taxonomy" id="176857"/>
    <lineage>
        <taxon>Eukaryota</taxon>
        <taxon>Viridiplantae</taxon>
        <taxon>Streptophyta</taxon>
        <taxon>Embryophyta</taxon>
        <taxon>Tracheophyta</taxon>
        <taxon>Spermatophyta</taxon>
        <taxon>Magnoliopsida</taxon>
        <taxon>eudicotyledons</taxon>
        <taxon>Gunneridae</taxon>
        <taxon>Pentapetalae</taxon>
        <taxon>rosids</taxon>
        <taxon>fabids</taxon>
        <taxon>Fagales</taxon>
        <taxon>Betulaceae</taxon>
        <taxon>Carpinus</taxon>
    </lineage>
</organism>
<dbReference type="GO" id="GO:0030687">
    <property type="term" value="C:preribosome, large subunit precursor"/>
    <property type="evidence" value="ECO:0007669"/>
    <property type="project" value="TreeGrafter"/>
</dbReference>
<sequence>MCSTTLWYQSPLNAVHKDHVPWKQRTNGGQKYKVQSCSSVLTCELQLVRSLLRREGKLGMDCSSQCLSTNKQSAPRRAEGVMEELLSTAACTVHDNRVNTTMPDCTDVGDAEPQRREGIAWHDAAREQSKAQEQHHACLPCYAVARVAESVTTQSCLVDRVHYDHAQCGADAWYPVDKVDVDDGAIEGGFGEGCGVNEEKKANSKLISHPATSIYAMAPTKPTKGKTGSTKASNKSKAAPKTKLGSASSKGKKAGSAKPRQPQPQAKSKTAITKPGKKKKRVYTEKELGLPTLNMITPAGVQKPKGKKKGKVFVDDQESMMTILAMVNADKEGQIESKMMKARQMEEIRQARQAEMEARAQMKKNKLVSSLTLAFIPSIYTHMQDDTKKSLRKAPRQSEATEEAPKRSSSKKRVSFG</sequence>
<evidence type="ECO:0000256" key="3">
    <source>
        <dbReference type="ARBA" id="ARBA00022448"/>
    </source>
</evidence>
<dbReference type="EMBL" id="VIBQ01000031">
    <property type="protein sequence ID" value="KAB8416410.1"/>
    <property type="molecule type" value="Genomic_DNA"/>
</dbReference>
<evidence type="ECO:0000256" key="5">
    <source>
        <dbReference type="ARBA" id="ARBA00022816"/>
    </source>
</evidence>
<keyword evidence="5" id="KW-0509">mRNA transport</keyword>
<keyword evidence="4" id="KW-0690">Ribosome biogenesis</keyword>